<accession>A0A151TNM0</accession>
<gene>
    <name evidence="1" type="ORF">KK1_022291</name>
</gene>
<name>A0A151TNM0_CAJCA</name>
<dbReference type="Proteomes" id="UP000075243">
    <property type="component" value="Chromosome 4"/>
</dbReference>
<reference evidence="1 2" key="1">
    <citation type="journal article" date="2012" name="Nat. Biotechnol.">
        <title>Draft genome sequence of pigeonpea (Cajanus cajan), an orphan legume crop of resource-poor farmers.</title>
        <authorList>
            <person name="Varshney R.K."/>
            <person name="Chen W."/>
            <person name="Li Y."/>
            <person name="Bharti A.K."/>
            <person name="Saxena R.K."/>
            <person name="Schlueter J.A."/>
            <person name="Donoghue M.T."/>
            <person name="Azam S."/>
            <person name="Fan G."/>
            <person name="Whaley A.M."/>
            <person name="Farmer A.D."/>
            <person name="Sheridan J."/>
            <person name="Iwata A."/>
            <person name="Tuteja R."/>
            <person name="Penmetsa R.V."/>
            <person name="Wu W."/>
            <person name="Upadhyaya H.D."/>
            <person name="Yang S.P."/>
            <person name="Shah T."/>
            <person name="Saxena K.B."/>
            <person name="Michael T."/>
            <person name="McCombie W.R."/>
            <person name="Yang B."/>
            <person name="Zhang G."/>
            <person name="Yang H."/>
            <person name="Wang J."/>
            <person name="Spillane C."/>
            <person name="Cook D.R."/>
            <person name="May G.D."/>
            <person name="Xu X."/>
            <person name="Jackson S.A."/>
        </authorList>
    </citation>
    <scope>NUCLEOTIDE SEQUENCE [LARGE SCALE GENOMIC DNA]</scope>
    <source>
        <strain evidence="2">cv. Asha</strain>
    </source>
</reference>
<dbReference type="InterPro" id="IPR045277">
    <property type="entry name" value="DRE1A-I"/>
</dbReference>
<dbReference type="AlphaFoldDB" id="A0A151TNM0"/>
<dbReference type="STRING" id="3821.A0A151TNM0"/>
<organism evidence="1 2">
    <name type="scientific">Cajanus cajan</name>
    <name type="common">Pigeon pea</name>
    <name type="synonym">Cajanus indicus</name>
    <dbReference type="NCBI Taxonomy" id="3821"/>
    <lineage>
        <taxon>Eukaryota</taxon>
        <taxon>Viridiplantae</taxon>
        <taxon>Streptophyta</taxon>
        <taxon>Embryophyta</taxon>
        <taxon>Tracheophyta</taxon>
        <taxon>Spermatophyta</taxon>
        <taxon>Magnoliopsida</taxon>
        <taxon>eudicotyledons</taxon>
        <taxon>Gunneridae</taxon>
        <taxon>Pentapetalae</taxon>
        <taxon>rosids</taxon>
        <taxon>fabids</taxon>
        <taxon>Fabales</taxon>
        <taxon>Fabaceae</taxon>
        <taxon>Papilionoideae</taxon>
        <taxon>50 kb inversion clade</taxon>
        <taxon>NPAAA clade</taxon>
        <taxon>indigoferoid/millettioid clade</taxon>
        <taxon>Phaseoleae</taxon>
        <taxon>Cajanus</taxon>
    </lineage>
</organism>
<evidence type="ECO:0000313" key="2">
    <source>
        <dbReference type="Proteomes" id="UP000075243"/>
    </source>
</evidence>
<proteinExistence type="predicted"/>
<dbReference type="EMBL" id="CM003606">
    <property type="protein sequence ID" value="KYP68652.1"/>
    <property type="molecule type" value="Genomic_DNA"/>
</dbReference>
<dbReference type="GO" id="GO:0003700">
    <property type="term" value="F:DNA-binding transcription factor activity"/>
    <property type="evidence" value="ECO:0007669"/>
    <property type="project" value="InterPro"/>
</dbReference>
<dbReference type="PANTHER" id="PTHR31839:SF87">
    <property type="entry name" value="CBF-LIKE TRANSCRIPTION FACTOR"/>
    <property type="match status" value="1"/>
</dbReference>
<dbReference type="Gramene" id="C.cajan_21649.t">
    <property type="protein sequence ID" value="C.cajan_21649.t.cds1"/>
    <property type="gene ID" value="C.cajan_21649"/>
</dbReference>
<dbReference type="PANTHER" id="PTHR31839">
    <property type="entry name" value="DEHYDRATION-RESPONSIVE ELEMENT-BINDING PROTEIN 1D"/>
    <property type="match status" value="1"/>
</dbReference>
<evidence type="ECO:0000313" key="1">
    <source>
        <dbReference type="EMBL" id="KYP68652.1"/>
    </source>
</evidence>
<sequence>MAARAHDVAVLALSGTSAKFNFPESVSLLPLPNSSSAIDIRAAAAKATSADLTFSSSHNGNNAHQCPCFNFSMLGLEGIPDSNSNDESQTMFFDEEALYNMPALLDSMAEGLLLTPPSIKTPMDWDDLASQIDLTLWTN</sequence>
<keyword evidence="2" id="KW-1185">Reference proteome</keyword>
<protein>
    <submittedName>
        <fullName evidence="1">Dehydration-responsive element-binding protein 1C</fullName>
    </submittedName>
</protein>